<dbReference type="AlphaFoldDB" id="A0A391NYP0"/>
<accession>A0A391NYP0</accession>
<protein>
    <submittedName>
        <fullName evidence="2">Uncharacterized protein</fullName>
    </submittedName>
</protein>
<evidence type="ECO:0000313" key="2">
    <source>
        <dbReference type="EMBL" id="GCA66664.1"/>
    </source>
</evidence>
<dbReference type="Proteomes" id="UP000265643">
    <property type="component" value="Unassembled WGS sequence"/>
</dbReference>
<keyword evidence="3" id="KW-1185">Reference proteome</keyword>
<proteinExistence type="predicted"/>
<dbReference type="EMBL" id="BHGK01000001">
    <property type="protein sequence ID" value="GCA66664.1"/>
    <property type="molecule type" value="Genomic_DNA"/>
</dbReference>
<dbReference type="RefSeq" id="WP_243112685.1">
    <property type="nucleotide sequence ID" value="NZ_BHGK01000001.1"/>
</dbReference>
<comment type="caution">
    <text evidence="2">The sequence shown here is derived from an EMBL/GenBank/DDBJ whole genome shotgun (WGS) entry which is preliminary data.</text>
</comment>
<feature type="region of interest" description="Disordered" evidence="1">
    <location>
        <begin position="200"/>
        <end position="230"/>
    </location>
</feature>
<organism evidence="2 3">
    <name type="scientific">Mediterraneibacter butyricigenes</name>
    <dbReference type="NCBI Taxonomy" id="2316025"/>
    <lineage>
        <taxon>Bacteria</taxon>
        <taxon>Bacillati</taxon>
        <taxon>Bacillota</taxon>
        <taxon>Clostridia</taxon>
        <taxon>Lachnospirales</taxon>
        <taxon>Lachnospiraceae</taxon>
        <taxon>Mediterraneibacter</taxon>
    </lineage>
</organism>
<evidence type="ECO:0000313" key="3">
    <source>
        <dbReference type="Proteomes" id="UP000265643"/>
    </source>
</evidence>
<sequence length="230" mass="26795">MKRKLNYFSIDGAVGGNQEWFRNVVMYMGGCAAATACDSCIYLAKYKGLEQLYPGNVEEMTKEDYISFSMKMKPYLRPRIQGVKKLSMFLEGFDRYLEDCKVETIETGGFSGNHTWREAAVFIREQINQGMPVPYLMLRHWNQDYKDFIWHWFLCYGYEEGIGGDPLDGFKIQVATYGEETEFLLKDLWETGQEEKGGLIRLTDLRESDKMEGRAYSERSEKQESENTQK</sequence>
<gene>
    <name evidence="2" type="ORF">KGMB01110_11000</name>
</gene>
<reference evidence="3" key="1">
    <citation type="submission" date="2018-09" db="EMBL/GenBank/DDBJ databases">
        <title>Draft Genome Sequence of Mediterraneibacter sp. KCTC 15684.</title>
        <authorList>
            <person name="Kim J.S."/>
            <person name="Han K.I."/>
            <person name="Suh M.K."/>
            <person name="Lee K.C."/>
            <person name="Eom M.K."/>
            <person name="Lee J.H."/>
            <person name="Park S.H."/>
            <person name="Kang S.W."/>
            <person name="Park J.E."/>
            <person name="Oh B.S."/>
            <person name="Yu S.Y."/>
            <person name="Choi S.H."/>
            <person name="Lee D.H."/>
            <person name="Yoon H."/>
            <person name="Kim B."/>
            <person name="Yang S.J."/>
            <person name="Lee J.S."/>
        </authorList>
    </citation>
    <scope>NUCLEOTIDE SEQUENCE [LARGE SCALE GENOMIC DNA]</scope>
    <source>
        <strain evidence="3">KCTC 15684</strain>
    </source>
</reference>
<name>A0A391NYP0_9FIRM</name>
<evidence type="ECO:0000256" key="1">
    <source>
        <dbReference type="SAM" id="MobiDB-lite"/>
    </source>
</evidence>